<dbReference type="Bgee" id="ENSOCUG00000038667">
    <property type="expression patterns" value="Expressed in aorta and 13 other cell types or tissues"/>
</dbReference>
<keyword evidence="1" id="KW-0812">Transmembrane</keyword>
<proteinExistence type="predicted"/>
<dbReference type="Ensembl" id="ENSOCUT00000039556.1">
    <property type="protein sequence ID" value="ENSOCUP00000049719.1"/>
    <property type="gene ID" value="ENSOCUG00000038667.1"/>
</dbReference>
<dbReference type="GeneTree" id="ENSGT00900000143784"/>
<reference evidence="2 3" key="1">
    <citation type="journal article" date="2011" name="Nature">
        <title>A high-resolution map of human evolutionary constraint using 29 mammals.</title>
        <authorList>
            <person name="Lindblad-Toh K."/>
            <person name="Garber M."/>
            <person name="Zuk O."/>
            <person name="Lin M.F."/>
            <person name="Parker B.J."/>
            <person name="Washietl S."/>
            <person name="Kheradpour P."/>
            <person name="Ernst J."/>
            <person name="Jordan G."/>
            <person name="Mauceli E."/>
            <person name="Ward L.D."/>
            <person name="Lowe C.B."/>
            <person name="Holloway A.K."/>
            <person name="Clamp M."/>
            <person name="Gnerre S."/>
            <person name="Alfoldi J."/>
            <person name="Beal K."/>
            <person name="Chang J."/>
            <person name="Clawson H."/>
            <person name="Cuff J."/>
            <person name="Di Palma F."/>
            <person name="Fitzgerald S."/>
            <person name="Flicek P."/>
            <person name="Guttman M."/>
            <person name="Hubisz M.J."/>
            <person name="Jaffe D.B."/>
            <person name="Jungreis I."/>
            <person name="Kent W.J."/>
            <person name="Kostka D."/>
            <person name="Lara M."/>
            <person name="Martins A.L."/>
            <person name="Massingham T."/>
            <person name="Moltke I."/>
            <person name="Raney B.J."/>
            <person name="Rasmussen M.D."/>
            <person name="Robinson J."/>
            <person name="Stark A."/>
            <person name="Vilella A.J."/>
            <person name="Wen J."/>
            <person name="Xie X."/>
            <person name="Zody M.C."/>
            <person name="Baldwin J."/>
            <person name="Bloom T."/>
            <person name="Chin C.W."/>
            <person name="Heiman D."/>
            <person name="Nicol R."/>
            <person name="Nusbaum C."/>
            <person name="Young S."/>
            <person name="Wilkinson J."/>
            <person name="Worley K.C."/>
            <person name="Kovar C.L."/>
            <person name="Muzny D.M."/>
            <person name="Gibbs R.A."/>
            <person name="Cree A."/>
            <person name="Dihn H.H."/>
            <person name="Fowler G."/>
            <person name="Jhangiani S."/>
            <person name="Joshi V."/>
            <person name="Lee S."/>
            <person name="Lewis L.R."/>
            <person name="Nazareth L.V."/>
            <person name="Okwuonu G."/>
            <person name="Santibanez J."/>
            <person name="Warren W.C."/>
            <person name="Mardis E.R."/>
            <person name="Weinstock G.M."/>
            <person name="Wilson R.K."/>
            <person name="Delehaunty K."/>
            <person name="Dooling D."/>
            <person name="Fronik C."/>
            <person name="Fulton L."/>
            <person name="Fulton B."/>
            <person name="Graves T."/>
            <person name="Minx P."/>
            <person name="Sodergren E."/>
            <person name="Birney E."/>
            <person name="Margulies E.H."/>
            <person name="Herrero J."/>
            <person name="Green E.D."/>
            <person name="Haussler D."/>
            <person name="Siepel A."/>
            <person name="Goldman N."/>
            <person name="Pollard K.S."/>
            <person name="Pedersen J.S."/>
            <person name="Lander E.S."/>
            <person name="Kellis M."/>
        </authorList>
    </citation>
    <scope>NUCLEOTIDE SEQUENCE [LARGE SCALE GENOMIC DNA]</scope>
    <source>
        <strain evidence="2 3">Thorbecke inbred</strain>
    </source>
</reference>
<feature type="transmembrane region" description="Helical" evidence="1">
    <location>
        <begin position="20"/>
        <end position="38"/>
    </location>
</feature>
<dbReference type="EMBL" id="AAGW02011864">
    <property type="status" value="NOT_ANNOTATED_CDS"/>
    <property type="molecule type" value="Genomic_DNA"/>
</dbReference>
<keyword evidence="1" id="KW-0472">Membrane</keyword>
<protein>
    <submittedName>
        <fullName evidence="2">Uncharacterized protein</fullName>
    </submittedName>
</protein>
<keyword evidence="3" id="KW-1185">Reference proteome</keyword>
<evidence type="ECO:0000313" key="3">
    <source>
        <dbReference type="Proteomes" id="UP000001811"/>
    </source>
</evidence>
<reference evidence="2" key="3">
    <citation type="submission" date="2025-09" db="UniProtKB">
        <authorList>
            <consortium name="Ensembl"/>
        </authorList>
    </citation>
    <scope>IDENTIFICATION</scope>
    <source>
        <strain evidence="2">Thorbecke</strain>
    </source>
</reference>
<evidence type="ECO:0000256" key="1">
    <source>
        <dbReference type="SAM" id="Phobius"/>
    </source>
</evidence>
<keyword evidence="1" id="KW-1133">Transmembrane helix</keyword>
<name>A0A5F9DTH6_RABIT</name>
<dbReference type="AlphaFoldDB" id="A0A5F9DTH6"/>
<accession>A0A5F9DTH6</accession>
<sequence>VSNIGYEWFNQGFILEVREMAVMIKLLQSIIWACYLYIKGFFPSRLHSGFSLFSC</sequence>
<dbReference type="Proteomes" id="UP000001811">
    <property type="component" value="Chromosome 3"/>
</dbReference>
<evidence type="ECO:0000313" key="2">
    <source>
        <dbReference type="Ensembl" id="ENSOCUP00000049719.1"/>
    </source>
</evidence>
<organism evidence="2 3">
    <name type="scientific">Oryctolagus cuniculus</name>
    <name type="common">Rabbit</name>
    <dbReference type="NCBI Taxonomy" id="9986"/>
    <lineage>
        <taxon>Eukaryota</taxon>
        <taxon>Metazoa</taxon>
        <taxon>Chordata</taxon>
        <taxon>Craniata</taxon>
        <taxon>Vertebrata</taxon>
        <taxon>Euteleostomi</taxon>
        <taxon>Mammalia</taxon>
        <taxon>Eutheria</taxon>
        <taxon>Euarchontoglires</taxon>
        <taxon>Glires</taxon>
        <taxon>Lagomorpha</taxon>
        <taxon>Leporidae</taxon>
        <taxon>Oryctolagus</taxon>
    </lineage>
</organism>
<dbReference type="InParanoid" id="A0A5F9DTH6"/>
<reference evidence="2" key="2">
    <citation type="submission" date="2025-08" db="UniProtKB">
        <authorList>
            <consortium name="Ensembl"/>
        </authorList>
    </citation>
    <scope>IDENTIFICATION</scope>
    <source>
        <strain evidence="2">Thorbecke</strain>
    </source>
</reference>